<organism evidence="12 13">
    <name type="scientific">Candidatus Erwinia haradaeae</name>
    <dbReference type="NCBI Taxonomy" id="1922217"/>
    <lineage>
        <taxon>Bacteria</taxon>
        <taxon>Pseudomonadati</taxon>
        <taxon>Pseudomonadota</taxon>
        <taxon>Gammaproteobacteria</taxon>
        <taxon>Enterobacterales</taxon>
        <taxon>Erwiniaceae</taxon>
        <taxon>Erwinia</taxon>
    </lineage>
</organism>
<dbReference type="HAMAP" id="MF_00013">
    <property type="entry name" value="LipB"/>
    <property type="match status" value="1"/>
</dbReference>
<dbReference type="PROSITE" id="PS51733">
    <property type="entry name" value="BPL_LPL_CATALYTIC"/>
    <property type="match status" value="1"/>
</dbReference>
<evidence type="ECO:0000313" key="12">
    <source>
        <dbReference type="EMBL" id="VFP78710.1"/>
    </source>
</evidence>
<dbReference type="PIRSF" id="PIRSF016262">
    <property type="entry name" value="LPLase"/>
    <property type="match status" value="1"/>
</dbReference>
<dbReference type="SUPFAM" id="SSF55681">
    <property type="entry name" value="Class II aaRS and biotin synthetases"/>
    <property type="match status" value="1"/>
</dbReference>
<dbReference type="NCBIfam" id="NF010922">
    <property type="entry name" value="PRK14342.1"/>
    <property type="match status" value="1"/>
</dbReference>
<sequence length="226" mass="25925">MIVSSLDSLMVRRFGLRPWNTVVQDMHKFTNQRNQKTLDEVWLVEHPPVFTQGQSGKIKNILILNEIPVMQSDRGGQITYHGPGQQIMYVMIDLKRRSITPRQLINFIEKTIIDTLTSFSVVSHTQLGAPGVYVDNKKIGSLGLRIRKGCSYHGLSLNVNMDLTPFLHINPCGYAGLEMTQLQEKKNNVTLTEVQPILIYNFARQLSISQIHWIKENENFLYKEKS</sequence>
<evidence type="ECO:0000256" key="5">
    <source>
        <dbReference type="ARBA" id="ARBA00024732"/>
    </source>
</evidence>
<evidence type="ECO:0000256" key="2">
    <source>
        <dbReference type="ARBA" id="ARBA00022490"/>
    </source>
</evidence>
<dbReference type="Proteomes" id="UP000294364">
    <property type="component" value="Chromosome"/>
</dbReference>
<gene>
    <name evidence="6 12" type="primary">lipB</name>
    <name evidence="12" type="ORF">ERCICURT3053_346</name>
</gene>
<evidence type="ECO:0000256" key="8">
    <source>
        <dbReference type="PIRSR" id="PIRSR016262-1"/>
    </source>
</evidence>
<comment type="catalytic activity">
    <reaction evidence="6 7">
        <text>octanoyl-[ACP] + L-lysyl-[protein] = N(6)-octanoyl-L-lysyl-[protein] + holo-[ACP] + H(+)</text>
        <dbReference type="Rhea" id="RHEA:17665"/>
        <dbReference type="Rhea" id="RHEA-COMP:9636"/>
        <dbReference type="Rhea" id="RHEA-COMP:9685"/>
        <dbReference type="Rhea" id="RHEA-COMP:9752"/>
        <dbReference type="Rhea" id="RHEA-COMP:9928"/>
        <dbReference type="ChEBI" id="CHEBI:15378"/>
        <dbReference type="ChEBI" id="CHEBI:29969"/>
        <dbReference type="ChEBI" id="CHEBI:64479"/>
        <dbReference type="ChEBI" id="CHEBI:78463"/>
        <dbReference type="ChEBI" id="CHEBI:78809"/>
        <dbReference type="EC" id="2.3.1.181"/>
    </reaction>
</comment>
<dbReference type="PROSITE" id="PS01313">
    <property type="entry name" value="LIPB"/>
    <property type="match status" value="1"/>
</dbReference>
<dbReference type="NCBIfam" id="TIGR00214">
    <property type="entry name" value="lipB"/>
    <property type="match status" value="1"/>
</dbReference>
<dbReference type="FunFam" id="3.30.930.10:FF:000020">
    <property type="entry name" value="Octanoyltransferase"/>
    <property type="match status" value="1"/>
</dbReference>
<dbReference type="CDD" id="cd16444">
    <property type="entry name" value="LipB"/>
    <property type="match status" value="1"/>
</dbReference>
<dbReference type="InterPro" id="IPR004143">
    <property type="entry name" value="BPL_LPL_catalytic"/>
</dbReference>
<comment type="miscellaneous">
    <text evidence="6">In the reaction, the free carboxyl group of octanoic acid is attached via an amide linkage to the epsilon-amino group of a specific lysine residue of lipoyl domains of lipoate-dependent enzymes.</text>
</comment>
<feature type="binding site" evidence="6 9">
    <location>
        <begin position="74"/>
        <end position="81"/>
    </location>
    <ligand>
        <name>substrate</name>
    </ligand>
</feature>
<feature type="site" description="Lowers pKa of active site Cys" evidence="6 10">
    <location>
        <position position="138"/>
    </location>
</feature>
<feature type="domain" description="BPL/LPL catalytic" evidence="11">
    <location>
        <begin position="35"/>
        <end position="210"/>
    </location>
</feature>
<dbReference type="InterPro" id="IPR045864">
    <property type="entry name" value="aa-tRNA-synth_II/BPL/LPL"/>
</dbReference>
<dbReference type="UniPathway" id="UPA00538">
    <property type="reaction ID" value="UER00592"/>
</dbReference>
<dbReference type="EMBL" id="LR217698">
    <property type="protein sequence ID" value="VFP78710.1"/>
    <property type="molecule type" value="Genomic_DNA"/>
</dbReference>
<keyword evidence="2 6" id="KW-0963">Cytoplasm</keyword>
<evidence type="ECO:0000259" key="11">
    <source>
        <dbReference type="PROSITE" id="PS51733"/>
    </source>
</evidence>
<comment type="pathway">
    <text evidence="1 6 7">Protein modification; protein lipoylation via endogenous pathway; protein N(6)-(lipoyl)lysine from octanoyl-[acyl-carrier-protein]: step 1/2.</text>
</comment>
<comment type="similarity">
    <text evidence="6 7">Belongs to the LipB family.</text>
</comment>
<protein>
    <recommendedName>
        <fullName evidence="6 7">Octanoyltransferase</fullName>
        <ecNumber evidence="6 7">2.3.1.181</ecNumber>
    </recommendedName>
    <alternativeName>
        <fullName evidence="6">Lipoate-protein ligase B</fullName>
    </alternativeName>
    <alternativeName>
        <fullName evidence="6">Lipoyl/octanoyl transferase</fullName>
    </alternativeName>
    <alternativeName>
        <fullName evidence="6">Octanoyl-[acyl-carrier-protein]-protein N-octanoyltransferase</fullName>
    </alternativeName>
</protein>
<reference evidence="12 13" key="1">
    <citation type="submission" date="2019-02" db="EMBL/GenBank/DDBJ databases">
        <authorList>
            <person name="Manzano-Marin A."/>
            <person name="Manzano-Marin A."/>
        </authorList>
    </citation>
    <scope>NUCLEOTIDE SEQUENCE [LARGE SCALE GENOMIC DNA]</scope>
    <source>
        <strain evidence="12 13">ErCicurtihirsuta</strain>
    </source>
</reference>
<evidence type="ECO:0000256" key="7">
    <source>
        <dbReference type="PIRNR" id="PIRNR016262"/>
    </source>
</evidence>
<evidence type="ECO:0000313" key="13">
    <source>
        <dbReference type="Proteomes" id="UP000294364"/>
    </source>
</evidence>
<comment type="function">
    <text evidence="5 6 7">Catalyzes the transfer of endogenously produced octanoic acid from octanoyl-acyl-carrier-protein onto the lipoyl domains of lipoate-dependent enzymes. Lipoyl-ACP can also act as a substrate although octanoyl-ACP is likely to be the physiological substrate.</text>
</comment>
<dbReference type="EC" id="2.3.1.181" evidence="6 7"/>
<evidence type="ECO:0000256" key="3">
    <source>
        <dbReference type="ARBA" id="ARBA00022679"/>
    </source>
</evidence>
<dbReference type="GO" id="GO:0033819">
    <property type="term" value="F:lipoyl(octanoyl) transferase activity"/>
    <property type="evidence" value="ECO:0007669"/>
    <property type="project" value="UniProtKB-EC"/>
</dbReference>
<name>A0A451CZC7_9GAMM</name>
<dbReference type="OrthoDB" id="9787061at2"/>
<dbReference type="PANTHER" id="PTHR10993">
    <property type="entry name" value="OCTANOYLTRANSFERASE"/>
    <property type="match status" value="1"/>
</dbReference>
<accession>A0A451CZC7</accession>
<dbReference type="Gene3D" id="3.30.930.10">
    <property type="entry name" value="Bira Bifunctional Protein, Domain 2"/>
    <property type="match status" value="1"/>
</dbReference>
<dbReference type="Pfam" id="PF21948">
    <property type="entry name" value="LplA-B_cat"/>
    <property type="match status" value="1"/>
</dbReference>
<feature type="binding site" evidence="6 9">
    <location>
        <begin position="154"/>
        <end position="156"/>
    </location>
    <ligand>
        <name>substrate</name>
    </ligand>
</feature>
<evidence type="ECO:0000256" key="9">
    <source>
        <dbReference type="PIRSR" id="PIRSR016262-2"/>
    </source>
</evidence>
<dbReference type="GO" id="GO:0005737">
    <property type="term" value="C:cytoplasm"/>
    <property type="evidence" value="ECO:0007669"/>
    <property type="project" value="UniProtKB-SubCell"/>
</dbReference>
<feature type="binding site" evidence="6 9">
    <location>
        <begin position="141"/>
        <end position="143"/>
    </location>
    <ligand>
        <name>substrate</name>
    </ligand>
</feature>
<evidence type="ECO:0000256" key="10">
    <source>
        <dbReference type="PIRSR" id="PIRSR016262-3"/>
    </source>
</evidence>
<dbReference type="AlphaFoldDB" id="A0A451CZC7"/>
<feature type="active site" description="Acyl-thioester intermediate" evidence="6 8">
    <location>
        <position position="172"/>
    </location>
</feature>
<dbReference type="InterPro" id="IPR020605">
    <property type="entry name" value="Octanoyltransferase_CS"/>
</dbReference>
<dbReference type="RefSeq" id="WP_157992020.1">
    <property type="nucleotide sequence ID" value="NZ_LR217698.1"/>
</dbReference>
<dbReference type="PANTHER" id="PTHR10993:SF7">
    <property type="entry name" value="LIPOYLTRANSFERASE 2, MITOCHONDRIAL-RELATED"/>
    <property type="match status" value="1"/>
</dbReference>
<dbReference type="GO" id="GO:0009249">
    <property type="term" value="P:protein lipoylation"/>
    <property type="evidence" value="ECO:0007669"/>
    <property type="project" value="InterPro"/>
</dbReference>
<evidence type="ECO:0000256" key="6">
    <source>
        <dbReference type="HAMAP-Rule" id="MF_00013"/>
    </source>
</evidence>
<keyword evidence="3 6" id="KW-0808">Transferase</keyword>
<evidence type="ECO:0000256" key="4">
    <source>
        <dbReference type="ARBA" id="ARBA00023315"/>
    </source>
</evidence>
<keyword evidence="4 6" id="KW-0012">Acyltransferase</keyword>
<comment type="subcellular location">
    <subcellularLocation>
        <location evidence="6">Cytoplasm</location>
    </subcellularLocation>
</comment>
<dbReference type="InterPro" id="IPR000544">
    <property type="entry name" value="Octanoyltransferase"/>
</dbReference>
<proteinExistence type="inferred from homology"/>
<evidence type="ECO:0000256" key="1">
    <source>
        <dbReference type="ARBA" id="ARBA00004821"/>
    </source>
</evidence>